<accession>A0ABW1VC26</accession>
<name>A0ABW1VC26_9BACL</name>
<dbReference type="RefSeq" id="WP_379238058.1">
    <property type="nucleotide sequence ID" value="NZ_JBHSTE010000008.1"/>
</dbReference>
<dbReference type="Pfam" id="PF08732">
    <property type="entry name" value="HIM1"/>
    <property type="match status" value="1"/>
</dbReference>
<gene>
    <name evidence="2" type="ORF">ACFP56_20280</name>
</gene>
<dbReference type="EMBL" id="JBHSTE010000008">
    <property type="protein sequence ID" value="MFC6334976.1"/>
    <property type="molecule type" value="Genomic_DNA"/>
</dbReference>
<evidence type="ECO:0000313" key="3">
    <source>
        <dbReference type="Proteomes" id="UP001596233"/>
    </source>
</evidence>
<dbReference type="PANTHER" id="PTHR14097">
    <property type="entry name" value="OXIDOREDUCTASE HTATIP2"/>
    <property type="match status" value="1"/>
</dbReference>
<evidence type="ECO:0000259" key="1">
    <source>
        <dbReference type="SMART" id="SM00859"/>
    </source>
</evidence>
<dbReference type="SMART" id="SM00859">
    <property type="entry name" value="Semialdhyde_dh"/>
    <property type="match status" value="1"/>
</dbReference>
<dbReference type="InterPro" id="IPR036291">
    <property type="entry name" value="NAD(P)-bd_dom_sf"/>
</dbReference>
<feature type="domain" description="Semialdehyde dehydrogenase NAD-binding" evidence="1">
    <location>
        <begin position="2"/>
        <end position="103"/>
    </location>
</feature>
<comment type="caution">
    <text evidence="2">The sequence shown here is derived from an EMBL/GenBank/DDBJ whole genome shotgun (WGS) entry which is preliminary data.</text>
</comment>
<dbReference type="InterPro" id="IPR000534">
    <property type="entry name" value="Semialdehyde_DH_NAD-bd"/>
</dbReference>
<proteinExistence type="predicted"/>
<dbReference type="PANTHER" id="PTHR14097:SF7">
    <property type="entry name" value="OXIDOREDUCTASE HTATIP2"/>
    <property type="match status" value="1"/>
</dbReference>
<sequence length="222" mass="25498">MKAVIVGATGLVGRELVRLLLNNKNYSKVTVIARKRLSVVHPRLEQQLISFDELHECPKEWFEDADVFCALGTTIKKAKTKEMFRRVDHDYVIEVGKLVVRHQARKLIVVTAMGANEQSMFFYNKVKGQTERDLQELKLPQLIIVRPSLIIGDRHEFRFGEAMAVKLSGWLSFAFKGRMSKYKPNEAKVIAQALSKLALLCTEQVRVVTSDEISYWSRQKVY</sequence>
<dbReference type="InterPro" id="IPR014843">
    <property type="entry name" value="Him1/Fmp52"/>
</dbReference>
<dbReference type="Gene3D" id="3.40.50.720">
    <property type="entry name" value="NAD(P)-binding Rossmann-like Domain"/>
    <property type="match status" value="1"/>
</dbReference>
<keyword evidence="3" id="KW-1185">Reference proteome</keyword>
<reference evidence="3" key="1">
    <citation type="journal article" date="2019" name="Int. J. Syst. Evol. Microbiol.">
        <title>The Global Catalogue of Microorganisms (GCM) 10K type strain sequencing project: providing services to taxonomists for standard genome sequencing and annotation.</title>
        <authorList>
            <consortium name="The Broad Institute Genomics Platform"/>
            <consortium name="The Broad Institute Genome Sequencing Center for Infectious Disease"/>
            <person name="Wu L."/>
            <person name="Ma J."/>
        </authorList>
    </citation>
    <scope>NUCLEOTIDE SEQUENCE [LARGE SCALE GENOMIC DNA]</scope>
    <source>
        <strain evidence="3">PCU 280</strain>
    </source>
</reference>
<protein>
    <submittedName>
        <fullName evidence="2">NAD(P)H-binding protein</fullName>
    </submittedName>
</protein>
<dbReference type="Proteomes" id="UP001596233">
    <property type="component" value="Unassembled WGS sequence"/>
</dbReference>
<organism evidence="2 3">
    <name type="scientific">Paenibacillus septentrionalis</name>
    <dbReference type="NCBI Taxonomy" id="429342"/>
    <lineage>
        <taxon>Bacteria</taxon>
        <taxon>Bacillati</taxon>
        <taxon>Bacillota</taxon>
        <taxon>Bacilli</taxon>
        <taxon>Bacillales</taxon>
        <taxon>Paenibacillaceae</taxon>
        <taxon>Paenibacillus</taxon>
    </lineage>
</organism>
<evidence type="ECO:0000313" key="2">
    <source>
        <dbReference type="EMBL" id="MFC6334976.1"/>
    </source>
</evidence>
<dbReference type="SUPFAM" id="SSF51735">
    <property type="entry name" value="NAD(P)-binding Rossmann-fold domains"/>
    <property type="match status" value="1"/>
</dbReference>